<accession>A0ACD3AXL2</accession>
<gene>
    <name evidence="1" type="ORF">BDN72DRAFT_570462</name>
</gene>
<dbReference type="Proteomes" id="UP000308600">
    <property type="component" value="Unassembled WGS sequence"/>
</dbReference>
<protein>
    <submittedName>
        <fullName evidence="1">Uncharacterized protein</fullName>
    </submittedName>
</protein>
<name>A0ACD3AXL2_9AGAR</name>
<reference evidence="1 2" key="1">
    <citation type="journal article" date="2019" name="Nat. Ecol. Evol.">
        <title>Megaphylogeny resolves global patterns of mushroom evolution.</title>
        <authorList>
            <person name="Varga T."/>
            <person name="Krizsan K."/>
            <person name="Foldi C."/>
            <person name="Dima B."/>
            <person name="Sanchez-Garcia M."/>
            <person name="Sanchez-Ramirez S."/>
            <person name="Szollosi G.J."/>
            <person name="Szarkandi J.G."/>
            <person name="Papp V."/>
            <person name="Albert L."/>
            <person name="Andreopoulos W."/>
            <person name="Angelini C."/>
            <person name="Antonin V."/>
            <person name="Barry K.W."/>
            <person name="Bougher N.L."/>
            <person name="Buchanan P."/>
            <person name="Buyck B."/>
            <person name="Bense V."/>
            <person name="Catcheside P."/>
            <person name="Chovatia M."/>
            <person name="Cooper J."/>
            <person name="Damon W."/>
            <person name="Desjardin D."/>
            <person name="Finy P."/>
            <person name="Geml J."/>
            <person name="Haridas S."/>
            <person name="Hughes K."/>
            <person name="Justo A."/>
            <person name="Karasinski D."/>
            <person name="Kautmanova I."/>
            <person name="Kiss B."/>
            <person name="Kocsube S."/>
            <person name="Kotiranta H."/>
            <person name="LaButti K.M."/>
            <person name="Lechner B.E."/>
            <person name="Liimatainen K."/>
            <person name="Lipzen A."/>
            <person name="Lukacs Z."/>
            <person name="Mihaltcheva S."/>
            <person name="Morgado L.N."/>
            <person name="Niskanen T."/>
            <person name="Noordeloos M.E."/>
            <person name="Ohm R.A."/>
            <person name="Ortiz-Santana B."/>
            <person name="Ovrebo C."/>
            <person name="Racz N."/>
            <person name="Riley R."/>
            <person name="Savchenko A."/>
            <person name="Shiryaev A."/>
            <person name="Soop K."/>
            <person name="Spirin V."/>
            <person name="Szebenyi C."/>
            <person name="Tomsovsky M."/>
            <person name="Tulloss R.E."/>
            <person name="Uehling J."/>
            <person name="Grigoriev I.V."/>
            <person name="Vagvolgyi C."/>
            <person name="Papp T."/>
            <person name="Martin F.M."/>
            <person name="Miettinen O."/>
            <person name="Hibbett D.S."/>
            <person name="Nagy L.G."/>
        </authorList>
    </citation>
    <scope>NUCLEOTIDE SEQUENCE [LARGE SCALE GENOMIC DNA]</scope>
    <source>
        <strain evidence="1 2">NL-1719</strain>
    </source>
</reference>
<evidence type="ECO:0000313" key="1">
    <source>
        <dbReference type="EMBL" id="TFK70081.1"/>
    </source>
</evidence>
<proteinExistence type="predicted"/>
<evidence type="ECO:0000313" key="2">
    <source>
        <dbReference type="Proteomes" id="UP000308600"/>
    </source>
</evidence>
<organism evidence="1 2">
    <name type="scientific">Pluteus cervinus</name>
    <dbReference type="NCBI Taxonomy" id="181527"/>
    <lineage>
        <taxon>Eukaryota</taxon>
        <taxon>Fungi</taxon>
        <taxon>Dikarya</taxon>
        <taxon>Basidiomycota</taxon>
        <taxon>Agaricomycotina</taxon>
        <taxon>Agaricomycetes</taxon>
        <taxon>Agaricomycetidae</taxon>
        <taxon>Agaricales</taxon>
        <taxon>Pluteineae</taxon>
        <taxon>Pluteaceae</taxon>
        <taxon>Pluteus</taxon>
    </lineage>
</organism>
<sequence length="435" mass="46633">MLSEVDGEETKAEELTEHAEPVRVNPSISSNGSVGVESVVGVSPSVADPPRKKKKKSKRKITSEFMIVVLDQHQQRELEKKKKPHTWHGMERKVSTKVVPMRARSDGANASSWNAPLVHADGITFSTPKSRRAPHQSSITTKGKNYLPTYLQRRSTKTVPIYIRNSDQSGSSGSETEDEPPWMDSPVVPLAPSGMSVMSHDGVIPYTYPQNGYGYPQFAGPGQGQMPVASPYAIPLAAMSRASSAVSSTSSSTRSSPASSSYVTPYIAPPQADVSQYPSSPYQAAQPTPSSYLTTPKLSQNTLQPPSHLQIPSSGPQQGGGYLNPNSPLQHSLPQSQMPTPIHVNPNRLPTPISTQPVYPPSAYTNIPSIVTPSTPNVNANTSLHSHTGHMMGQNGMNGQGYGNGQQGGQQQQQGGTVYPQSPYVYSIAVPSSAR</sequence>
<keyword evidence="2" id="KW-1185">Reference proteome</keyword>
<dbReference type="EMBL" id="ML208319">
    <property type="protein sequence ID" value="TFK70081.1"/>
    <property type="molecule type" value="Genomic_DNA"/>
</dbReference>